<dbReference type="VEuPathDB" id="FungiDB:A1O9_02610"/>
<comment type="caution">
    <text evidence="2">The sequence shown here is derived from an EMBL/GenBank/DDBJ whole genome shotgun (WGS) entry which is preliminary data.</text>
</comment>
<organism evidence="2 3">
    <name type="scientific">Exophiala aquamarina CBS 119918</name>
    <dbReference type="NCBI Taxonomy" id="1182545"/>
    <lineage>
        <taxon>Eukaryota</taxon>
        <taxon>Fungi</taxon>
        <taxon>Dikarya</taxon>
        <taxon>Ascomycota</taxon>
        <taxon>Pezizomycotina</taxon>
        <taxon>Eurotiomycetes</taxon>
        <taxon>Chaetothyriomycetidae</taxon>
        <taxon>Chaetothyriales</taxon>
        <taxon>Herpotrichiellaceae</taxon>
        <taxon>Exophiala</taxon>
    </lineage>
</organism>
<gene>
    <name evidence="2" type="ORF">A1O9_02610</name>
</gene>
<dbReference type="AlphaFoldDB" id="A0A072PZH8"/>
<dbReference type="RefSeq" id="XP_013263635.1">
    <property type="nucleotide sequence ID" value="XM_013408181.1"/>
</dbReference>
<evidence type="ECO:0000313" key="3">
    <source>
        <dbReference type="Proteomes" id="UP000027920"/>
    </source>
</evidence>
<keyword evidence="3" id="KW-1185">Reference proteome</keyword>
<dbReference type="OrthoDB" id="5231661at2759"/>
<evidence type="ECO:0000256" key="1">
    <source>
        <dbReference type="SAM" id="MobiDB-lite"/>
    </source>
</evidence>
<dbReference type="Proteomes" id="UP000027920">
    <property type="component" value="Unassembled WGS sequence"/>
</dbReference>
<feature type="compositionally biased region" description="Basic and acidic residues" evidence="1">
    <location>
        <begin position="46"/>
        <end position="55"/>
    </location>
</feature>
<sequence length="125" mass="14120">MATQQIFPSLRSRSRLSNNLRRSCMSPHLSTVPTVWTSQRNYSDSQSKESRDTRYPRSKSSANANADPGEVPRFSMRDLGASPTVKVIVYTTIGIIATLETYAYGRWAWYKWGPKADGPEQVSEE</sequence>
<dbReference type="EMBL" id="AMGV01000002">
    <property type="protein sequence ID" value="KEF61045.1"/>
    <property type="molecule type" value="Genomic_DNA"/>
</dbReference>
<evidence type="ECO:0000313" key="2">
    <source>
        <dbReference type="EMBL" id="KEF61045.1"/>
    </source>
</evidence>
<accession>A0A072PZH8</accession>
<name>A0A072PZH8_9EURO</name>
<dbReference type="GeneID" id="25277551"/>
<proteinExistence type="predicted"/>
<reference evidence="2 3" key="1">
    <citation type="submission" date="2013-03" db="EMBL/GenBank/DDBJ databases">
        <title>The Genome Sequence of Exophiala aquamarina CBS 119918.</title>
        <authorList>
            <consortium name="The Broad Institute Genomics Platform"/>
            <person name="Cuomo C."/>
            <person name="de Hoog S."/>
            <person name="Gorbushina A."/>
            <person name="Walker B."/>
            <person name="Young S.K."/>
            <person name="Zeng Q."/>
            <person name="Gargeya S."/>
            <person name="Fitzgerald M."/>
            <person name="Haas B."/>
            <person name="Abouelleil A."/>
            <person name="Allen A.W."/>
            <person name="Alvarado L."/>
            <person name="Arachchi H.M."/>
            <person name="Berlin A.M."/>
            <person name="Chapman S.B."/>
            <person name="Gainer-Dewar J."/>
            <person name="Goldberg J."/>
            <person name="Griggs A."/>
            <person name="Gujja S."/>
            <person name="Hansen M."/>
            <person name="Howarth C."/>
            <person name="Imamovic A."/>
            <person name="Ireland A."/>
            <person name="Larimer J."/>
            <person name="McCowan C."/>
            <person name="Murphy C."/>
            <person name="Pearson M."/>
            <person name="Poon T.W."/>
            <person name="Priest M."/>
            <person name="Roberts A."/>
            <person name="Saif S."/>
            <person name="Shea T."/>
            <person name="Sisk P."/>
            <person name="Sykes S."/>
            <person name="Wortman J."/>
            <person name="Nusbaum C."/>
            <person name="Birren B."/>
        </authorList>
    </citation>
    <scope>NUCLEOTIDE SEQUENCE [LARGE SCALE GENOMIC DNA]</scope>
    <source>
        <strain evidence="2 3">CBS 119918</strain>
    </source>
</reference>
<feature type="region of interest" description="Disordered" evidence="1">
    <location>
        <begin position="37"/>
        <end position="77"/>
    </location>
</feature>
<protein>
    <submittedName>
        <fullName evidence="2">Uncharacterized protein</fullName>
    </submittedName>
</protein>
<dbReference type="HOGENOM" id="CLU_1992633_0_0_1"/>